<dbReference type="EMBL" id="CAJNOL010000476">
    <property type="protein sequence ID" value="CAF1082554.1"/>
    <property type="molecule type" value="Genomic_DNA"/>
</dbReference>
<dbReference type="EMBL" id="CAJNOT010000579">
    <property type="protein sequence ID" value="CAF1026730.1"/>
    <property type="molecule type" value="Genomic_DNA"/>
</dbReference>
<evidence type="ECO:0000313" key="6">
    <source>
        <dbReference type="Proteomes" id="UP000663854"/>
    </source>
</evidence>
<dbReference type="Proteomes" id="UP000663870">
    <property type="component" value="Unassembled WGS sequence"/>
</dbReference>
<reference evidence="1" key="1">
    <citation type="submission" date="2021-02" db="EMBL/GenBank/DDBJ databases">
        <authorList>
            <person name="Nowell W R."/>
        </authorList>
    </citation>
    <scope>NUCLEOTIDE SEQUENCE</scope>
</reference>
<evidence type="ECO:0000313" key="7">
    <source>
        <dbReference type="Proteomes" id="UP000663870"/>
    </source>
</evidence>
<dbReference type="EMBL" id="CAJOBD010002997">
    <property type="protein sequence ID" value="CAF3922023.1"/>
    <property type="molecule type" value="Genomic_DNA"/>
</dbReference>
<dbReference type="Proteomes" id="UP000663864">
    <property type="component" value="Unassembled WGS sequence"/>
</dbReference>
<protein>
    <submittedName>
        <fullName evidence="1">Uncharacterized protein</fullName>
    </submittedName>
</protein>
<accession>A0A813QWS9</accession>
<sequence length="77" mass="8718">MSLSMESNSKIKELIDAKQYKEVLDIVDSKFELCIDYTISIAINTCSIINDYNRGLNIQQKLPSNSLKNSYVQASLI</sequence>
<dbReference type="EMBL" id="CAJNOH010000023">
    <property type="protein sequence ID" value="CAF0772940.1"/>
    <property type="molecule type" value="Genomic_DNA"/>
</dbReference>
<name>A0A813QWS9_9BILA</name>
<comment type="caution">
    <text evidence="1">The sequence shown here is derived from an EMBL/GenBank/DDBJ whole genome shotgun (WGS) entry which is preliminary data.</text>
</comment>
<evidence type="ECO:0000313" key="1">
    <source>
        <dbReference type="EMBL" id="CAF0772940.1"/>
    </source>
</evidence>
<keyword evidence="7" id="KW-1185">Reference proteome</keyword>
<dbReference type="EMBL" id="CAJNOL010000523">
    <property type="protein sequence ID" value="CAF1101964.1"/>
    <property type="molecule type" value="Genomic_DNA"/>
</dbReference>
<proteinExistence type="predicted"/>
<organism evidence="1 6">
    <name type="scientific">Rotaria sordida</name>
    <dbReference type="NCBI Taxonomy" id="392033"/>
    <lineage>
        <taxon>Eukaryota</taxon>
        <taxon>Metazoa</taxon>
        <taxon>Spiralia</taxon>
        <taxon>Gnathifera</taxon>
        <taxon>Rotifera</taxon>
        <taxon>Eurotatoria</taxon>
        <taxon>Bdelloidea</taxon>
        <taxon>Philodinida</taxon>
        <taxon>Philodinidae</taxon>
        <taxon>Rotaria</taxon>
    </lineage>
</organism>
<dbReference type="AlphaFoldDB" id="A0A813QWS9"/>
<dbReference type="Proteomes" id="UP000663836">
    <property type="component" value="Unassembled WGS sequence"/>
</dbReference>
<dbReference type="Proteomes" id="UP000663854">
    <property type="component" value="Unassembled WGS sequence"/>
</dbReference>
<evidence type="ECO:0000313" key="3">
    <source>
        <dbReference type="EMBL" id="CAF1082554.1"/>
    </source>
</evidence>
<evidence type="ECO:0000313" key="4">
    <source>
        <dbReference type="EMBL" id="CAF1101964.1"/>
    </source>
</evidence>
<evidence type="ECO:0000313" key="5">
    <source>
        <dbReference type="EMBL" id="CAF3922023.1"/>
    </source>
</evidence>
<gene>
    <name evidence="5" type="ORF">JBS370_LOCUS21977</name>
    <name evidence="3" type="ORF">JXQ802_LOCUS18263</name>
    <name evidence="4" type="ORF">JXQ802_LOCUS19253</name>
    <name evidence="1" type="ORF">PYM288_LOCUS3209</name>
    <name evidence="2" type="ORF">ZHD862_LOCUS13826</name>
</gene>
<evidence type="ECO:0000313" key="2">
    <source>
        <dbReference type="EMBL" id="CAF1026730.1"/>
    </source>
</evidence>